<proteinExistence type="predicted"/>
<organism evidence="1">
    <name type="scientific">viral metagenome</name>
    <dbReference type="NCBI Taxonomy" id="1070528"/>
    <lineage>
        <taxon>unclassified sequences</taxon>
        <taxon>metagenomes</taxon>
        <taxon>organismal metagenomes</taxon>
    </lineage>
</organism>
<sequence>MEKRLNRKIDFAFQDFKHQIKNKMTESDILTTPEGTSILQFIYDYPVFSITKLDLQKRKRVKNSVPFHERCCALRANKEQCTRRKKNGEKFCGTHIKGIPHGEIKVGEQVQDTTKKIEVWAQDIKGIIYHLDKNGNIYDPQHVHQNLKNPAIIAKYIKDANGDYEIPTIF</sequence>
<name>A0A6C0EPC4_9ZZZZ</name>
<accession>A0A6C0EPC4</accession>
<dbReference type="EMBL" id="MN738892">
    <property type="protein sequence ID" value="QHT30159.1"/>
    <property type="molecule type" value="Genomic_DNA"/>
</dbReference>
<reference evidence="1" key="1">
    <citation type="journal article" date="2020" name="Nature">
        <title>Giant virus diversity and host interactions through global metagenomics.</title>
        <authorList>
            <person name="Schulz F."/>
            <person name="Roux S."/>
            <person name="Paez-Espino D."/>
            <person name="Jungbluth S."/>
            <person name="Walsh D.A."/>
            <person name="Denef V.J."/>
            <person name="McMahon K.D."/>
            <person name="Konstantinidis K.T."/>
            <person name="Eloe-Fadrosh E.A."/>
            <person name="Kyrpides N.C."/>
            <person name="Woyke T."/>
        </authorList>
    </citation>
    <scope>NUCLEOTIDE SEQUENCE</scope>
    <source>
        <strain evidence="1">GVMAG-M-3300009149-34</strain>
    </source>
</reference>
<evidence type="ECO:0000313" key="1">
    <source>
        <dbReference type="EMBL" id="QHT30159.1"/>
    </source>
</evidence>
<protein>
    <submittedName>
        <fullName evidence="1">Uncharacterized protein</fullName>
    </submittedName>
</protein>
<dbReference type="AlphaFoldDB" id="A0A6C0EPC4"/>